<dbReference type="EMBL" id="CM004469">
    <property type="protein sequence ID" value="OCT91728.1"/>
    <property type="molecule type" value="Genomic_DNA"/>
</dbReference>
<sequence>MMSQTEKQGKDFSDALHSPIGQTGNILACRMPWHVWTAKQSIMSVSHSLLLPETLTLALPGDLHLPRPSPLHLSGISEVSGATFMSTGFSTVVFS</sequence>
<proteinExistence type="predicted"/>
<accession>A0A974HVL5</accession>
<dbReference type="AlphaFoldDB" id="A0A974HVL5"/>
<evidence type="ECO:0000313" key="2">
    <source>
        <dbReference type="Proteomes" id="UP000694892"/>
    </source>
</evidence>
<evidence type="ECO:0000313" key="1">
    <source>
        <dbReference type="EMBL" id="OCT91728.1"/>
    </source>
</evidence>
<protein>
    <submittedName>
        <fullName evidence="1">Uncharacterized protein</fullName>
    </submittedName>
</protein>
<reference evidence="2" key="1">
    <citation type="journal article" date="2016" name="Nature">
        <title>Genome evolution in the allotetraploid frog Xenopus laevis.</title>
        <authorList>
            <person name="Session A.M."/>
            <person name="Uno Y."/>
            <person name="Kwon T."/>
            <person name="Chapman J.A."/>
            <person name="Toyoda A."/>
            <person name="Takahashi S."/>
            <person name="Fukui A."/>
            <person name="Hikosaka A."/>
            <person name="Suzuki A."/>
            <person name="Kondo M."/>
            <person name="van Heeringen S.J."/>
            <person name="Quigley I."/>
            <person name="Heinz S."/>
            <person name="Ogino H."/>
            <person name="Ochi H."/>
            <person name="Hellsten U."/>
            <person name="Lyons J.B."/>
            <person name="Simakov O."/>
            <person name="Putnam N."/>
            <person name="Stites J."/>
            <person name="Kuroki Y."/>
            <person name="Tanaka T."/>
            <person name="Michiue T."/>
            <person name="Watanabe M."/>
            <person name="Bogdanovic O."/>
            <person name="Lister R."/>
            <person name="Georgiou G."/>
            <person name="Paranjpe S.S."/>
            <person name="van Kruijsbergen I."/>
            <person name="Shu S."/>
            <person name="Carlson J."/>
            <person name="Kinoshita T."/>
            <person name="Ohta Y."/>
            <person name="Mawaribuchi S."/>
            <person name="Jenkins J."/>
            <person name="Grimwood J."/>
            <person name="Schmutz J."/>
            <person name="Mitros T."/>
            <person name="Mozaffari S.V."/>
            <person name="Suzuki Y."/>
            <person name="Haramoto Y."/>
            <person name="Yamamoto T.S."/>
            <person name="Takagi C."/>
            <person name="Heald R."/>
            <person name="Miller K."/>
            <person name="Haudenschild C."/>
            <person name="Kitzman J."/>
            <person name="Nakayama T."/>
            <person name="Izutsu Y."/>
            <person name="Robert J."/>
            <person name="Fortriede J."/>
            <person name="Burns K."/>
            <person name="Lotay V."/>
            <person name="Karimi K."/>
            <person name="Yasuoka Y."/>
            <person name="Dichmann D.S."/>
            <person name="Flajnik M.F."/>
            <person name="Houston D.W."/>
            <person name="Shendure J."/>
            <person name="DuPasquier L."/>
            <person name="Vize P.D."/>
            <person name="Zorn A.M."/>
            <person name="Ito M."/>
            <person name="Marcotte E.M."/>
            <person name="Wallingford J.B."/>
            <person name="Ito Y."/>
            <person name="Asashima M."/>
            <person name="Ueno N."/>
            <person name="Matsuda Y."/>
            <person name="Veenstra G.J."/>
            <person name="Fujiyama A."/>
            <person name="Harland R.M."/>
            <person name="Taira M."/>
            <person name="Rokhsar D.S."/>
        </authorList>
    </citation>
    <scope>NUCLEOTIDE SEQUENCE [LARGE SCALE GENOMIC DNA]</scope>
    <source>
        <strain evidence="2">J</strain>
    </source>
</reference>
<name>A0A974HVL5_XENLA</name>
<dbReference type="Proteomes" id="UP000694892">
    <property type="component" value="Chromosome 2S"/>
</dbReference>
<gene>
    <name evidence="1" type="ORF">XELAEV_18014792mg</name>
</gene>
<organism evidence="1 2">
    <name type="scientific">Xenopus laevis</name>
    <name type="common">African clawed frog</name>
    <dbReference type="NCBI Taxonomy" id="8355"/>
    <lineage>
        <taxon>Eukaryota</taxon>
        <taxon>Metazoa</taxon>
        <taxon>Chordata</taxon>
        <taxon>Craniata</taxon>
        <taxon>Vertebrata</taxon>
        <taxon>Euteleostomi</taxon>
        <taxon>Amphibia</taxon>
        <taxon>Batrachia</taxon>
        <taxon>Anura</taxon>
        <taxon>Pipoidea</taxon>
        <taxon>Pipidae</taxon>
        <taxon>Xenopodinae</taxon>
        <taxon>Xenopus</taxon>
        <taxon>Xenopus</taxon>
    </lineage>
</organism>